<comment type="caution">
    <text evidence="2">The sequence shown here is derived from an EMBL/GenBank/DDBJ whole genome shotgun (WGS) entry which is preliminary data.</text>
</comment>
<evidence type="ECO:0000313" key="2">
    <source>
        <dbReference type="EMBL" id="PKY10185.1"/>
    </source>
</evidence>
<dbReference type="OrthoDB" id="14556at2"/>
<dbReference type="Pfam" id="PF18765">
    <property type="entry name" value="Polbeta"/>
    <property type="match status" value="1"/>
</dbReference>
<dbReference type="InParanoid" id="A0A2I1DJZ4"/>
<proteinExistence type="predicted"/>
<feature type="domain" description="Polymerase beta nucleotidyltransferase" evidence="1">
    <location>
        <begin position="24"/>
        <end position="93"/>
    </location>
</feature>
<dbReference type="EMBL" id="MXAV01000040">
    <property type="protein sequence ID" value="PKY10185.1"/>
    <property type="molecule type" value="Genomic_DNA"/>
</dbReference>
<organism evidence="2 3">
    <name type="scientific">Acidithiobacillus marinus</name>
    <dbReference type="NCBI Taxonomy" id="187490"/>
    <lineage>
        <taxon>Bacteria</taxon>
        <taxon>Pseudomonadati</taxon>
        <taxon>Pseudomonadota</taxon>
        <taxon>Acidithiobacillia</taxon>
        <taxon>Acidithiobacillales</taxon>
        <taxon>Acidithiobacillaceae</taxon>
        <taxon>Acidithiobacillus</taxon>
    </lineage>
</organism>
<protein>
    <recommendedName>
        <fullName evidence="1">Polymerase beta nucleotidyltransferase domain-containing protein</fullName>
    </recommendedName>
</protein>
<dbReference type="AlphaFoldDB" id="A0A2I1DJZ4"/>
<dbReference type="InterPro" id="IPR043519">
    <property type="entry name" value="NT_sf"/>
</dbReference>
<reference evidence="2 3" key="1">
    <citation type="submission" date="2017-03" db="EMBL/GenBank/DDBJ databases">
        <title>Draft genime sequence of the acidophilic sulfur-oxidizing bacterium Acidithiobacillus sp. SH, isolated from seawater.</title>
        <authorList>
            <person name="Sharmin S."/>
            <person name="Tokuhisa M."/>
            <person name="Kanao T."/>
            <person name="Kamimura K."/>
        </authorList>
    </citation>
    <scope>NUCLEOTIDE SEQUENCE [LARGE SCALE GENOMIC DNA]</scope>
    <source>
        <strain evidence="2 3">SH</strain>
    </source>
</reference>
<gene>
    <name evidence="2" type="ORF">B1757_10715</name>
</gene>
<sequence>MRLSPEQVAIIRQAAAESFGPEARVWLFGSRVDDSKRGGDIDLYIESPQPSADALDQQLKFWSLLQRRLGEQRIDIVIRAADSTPQAIHQIARRTGIPLT</sequence>
<dbReference type="CDD" id="cd05403">
    <property type="entry name" value="NT_KNTase_like"/>
    <property type="match status" value="1"/>
</dbReference>
<dbReference type="Gene3D" id="3.30.460.10">
    <property type="entry name" value="Beta Polymerase, domain 2"/>
    <property type="match status" value="1"/>
</dbReference>
<evidence type="ECO:0000313" key="3">
    <source>
        <dbReference type="Proteomes" id="UP000234329"/>
    </source>
</evidence>
<dbReference type="RefSeq" id="WP_101538306.1">
    <property type="nucleotide sequence ID" value="NZ_MXAV01000040.1"/>
</dbReference>
<evidence type="ECO:0000259" key="1">
    <source>
        <dbReference type="Pfam" id="PF18765"/>
    </source>
</evidence>
<name>A0A2I1DJZ4_9PROT</name>
<dbReference type="SUPFAM" id="SSF81301">
    <property type="entry name" value="Nucleotidyltransferase"/>
    <property type="match status" value="1"/>
</dbReference>
<dbReference type="InterPro" id="IPR041633">
    <property type="entry name" value="Polbeta"/>
</dbReference>
<accession>A0A2I1DJZ4</accession>
<keyword evidence="3" id="KW-1185">Reference proteome</keyword>
<dbReference type="Proteomes" id="UP000234329">
    <property type="component" value="Unassembled WGS sequence"/>
</dbReference>